<evidence type="ECO:0000313" key="6">
    <source>
        <dbReference type="Proteomes" id="UP000054558"/>
    </source>
</evidence>
<keyword evidence="3" id="KW-0143">Chaperone</keyword>
<evidence type="ECO:0000256" key="3">
    <source>
        <dbReference type="ARBA" id="ARBA00023186"/>
    </source>
</evidence>
<proteinExistence type="predicted"/>
<accession>A0A1Y1HZP4</accession>
<comment type="subcellular location">
    <subcellularLocation>
        <location evidence="1">Cytoplasm</location>
    </subcellularLocation>
</comment>
<evidence type="ECO:0000256" key="1">
    <source>
        <dbReference type="ARBA" id="ARBA00004496"/>
    </source>
</evidence>
<evidence type="ECO:0000313" key="5">
    <source>
        <dbReference type="EMBL" id="GAQ83202.1"/>
    </source>
</evidence>
<dbReference type="GO" id="GO:0005737">
    <property type="term" value="C:cytoplasm"/>
    <property type="evidence" value="ECO:0007669"/>
    <property type="project" value="UniProtKB-SubCell"/>
</dbReference>
<evidence type="ECO:0000256" key="2">
    <source>
        <dbReference type="ARBA" id="ARBA00022490"/>
    </source>
</evidence>
<dbReference type="OMA" id="FFINGWV"/>
<feature type="region of interest" description="Disordered" evidence="4">
    <location>
        <begin position="141"/>
        <end position="164"/>
    </location>
</feature>
<reference evidence="5 6" key="1">
    <citation type="journal article" date="2014" name="Nat. Commun.">
        <title>Klebsormidium flaccidum genome reveals primary factors for plant terrestrial adaptation.</title>
        <authorList>
            <person name="Hori K."/>
            <person name="Maruyama F."/>
            <person name="Fujisawa T."/>
            <person name="Togashi T."/>
            <person name="Yamamoto N."/>
            <person name="Seo M."/>
            <person name="Sato S."/>
            <person name="Yamada T."/>
            <person name="Mori H."/>
            <person name="Tajima N."/>
            <person name="Moriyama T."/>
            <person name="Ikeuchi M."/>
            <person name="Watanabe M."/>
            <person name="Wada H."/>
            <person name="Kobayashi K."/>
            <person name="Saito M."/>
            <person name="Masuda T."/>
            <person name="Sasaki-Sekimoto Y."/>
            <person name="Mashiguchi K."/>
            <person name="Awai K."/>
            <person name="Shimojima M."/>
            <person name="Masuda S."/>
            <person name="Iwai M."/>
            <person name="Nobusawa T."/>
            <person name="Narise T."/>
            <person name="Kondo S."/>
            <person name="Saito H."/>
            <person name="Sato R."/>
            <person name="Murakawa M."/>
            <person name="Ihara Y."/>
            <person name="Oshima-Yamada Y."/>
            <person name="Ohtaka K."/>
            <person name="Satoh M."/>
            <person name="Sonobe K."/>
            <person name="Ishii M."/>
            <person name="Ohtani R."/>
            <person name="Kanamori-Sato M."/>
            <person name="Honoki R."/>
            <person name="Miyazaki D."/>
            <person name="Mochizuki H."/>
            <person name="Umetsu J."/>
            <person name="Higashi K."/>
            <person name="Shibata D."/>
            <person name="Kamiya Y."/>
            <person name="Sato N."/>
            <person name="Nakamura Y."/>
            <person name="Tabata S."/>
            <person name="Ida S."/>
            <person name="Kurokawa K."/>
            <person name="Ohta H."/>
        </authorList>
    </citation>
    <scope>NUCLEOTIDE SEQUENCE [LARGE SCALE GENOMIC DNA]</scope>
    <source>
        <strain evidence="5 6">NIES-2285</strain>
    </source>
</reference>
<dbReference type="AlphaFoldDB" id="A0A1Y1HZP4"/>
<dbReference type="PANTHER" id="PTHR21162">
    <property type="entry name" value="P53 AND DNA DAMAGE-REGULATED PROTEIN"/>
    <property type="match status" value="1"/>
</dbReference>
<dbReference type="PANTHER" id="PTHR21162:SF0">
    <property type="entry name" value="P53 AND DNA DAMAGE-REGULATED PROTEIN 1"/>
    <property type="match status" value="1"/>
</dbReference>
<keyword evidence="2" id="KW-0963">Cytoplasm</keyword>
<gene>
    <name evidence="5" type="ORF">KFL_001390200</name>
</gene>
<dbReference type="Proteomes" id="UP000054558">
    <property type="component" value="Unassembled WGS sequence"/>
</dbReference>
<organism evidence="5 6">
    <name type="scientific">Klebsormidium nitens</name>
    <name type="common">Green alga</name>
    <name type="synonym">Ulothrix nitens</name>
    <dbReference type="NCBI Taxonomy" id="105231"/>
    <lineage>
        <taxon>Eukaryota</taxon>
        <taxon>Viridiplantae</taxon>
        <taxon>Streptophyta</taxon>
        <taxon>Klebsormidiophyceae</taxon>
        <taxon>Klebsormidiales</taxon>
        <taxon>Klebsormidiaceae</taxon>
        <taxon>Klebsormidium</taxon>
    </lineage>
</organism>
<feature type="compositionally biased region" description="Low complexity" evidence="4">
    <location>
        <begin position="141"/>
        <end position="152"/>
    </location>
</feature>
<sequence>MTTSAAPLGTPLAHEDVLKLQAELAEIGILQEKLILLRQELLNLDRKQIANREALAALQRRAREQEATRKGASNSSGICTSCGAEGGGMHEPVWLAAAPSSAFVLLPHQRAVRQLEQDQESLKSKFKQLKVGERKLESLLSEKASQASQSSSDPGVLQTLLSVR</sequence>
<keyword evidence="6" id="KW-1185">Reference proteome</keyword>
<name>A0A1Y1HZP4_KLENI</name>
<dbReference type="InterPro" id="IPR030482">
    <property type="entry name" value="PDRG1"/>
</dbReference>
<dbReference type="EMBL" id="DF237088">
    <property type="protein sequence ID" value="GAQ83202.1"/>
    <property type="molecule type" value="Genomic_DNA"/>
</dbReference>
<evidence type="ECO:0000256" key="4">
    <source>
        <dbReference type="SAM" id="MobiDB-lite"/>
    </source>
</evidence>
<protein>
    <submittedName>
        <fullName evidence="5">Uncharacterized protein</fullName>
    </submittedName>
</protein>